<dbReference type="PROSITE" id="PS50011">
    <property type="entry name" value="PROTEIN_KINASE_DOM"/>
    <property type="match status" value="1"/>
</dbReference>
<evidence type="ECO:0000259" key="9">
    <source>
        <dbReference type="PROSITE" id="PS50011"/>
    </source>
</evidence>
<dbReference type="AlphaFoldDB" id="B6ABU8"/>
<dbReference type="GO" id="GO:0017148">
    <property type="term" value="P:negative regulation of translation"/>
    <property type="evidence" value="ECO:0007669"/>
    <property type="project" value="UniProtKB-KW"/>
</dbReference>
<evidence type="ECO:0000256" key="8">
    <source>
        <dbReference type="SAM" id="MobiDB-lite"/>
    </source>
</evidence>
<gene>
    <name evidence="10" type="ORF">CMU_023060</name>
</gene>
<keyword evidence="2 7" id="KW-0547">Nucleotide-binding</keyword>
<evidence type="ECO:0000256" key="3">
    <source>
        <dbReference type="ARBA" id="ARBA00022777"/>
    </source>
</evidence>
<feature type="region of interest" description="Disordered" evidence="8">
    <location>
        <begin position="131"/>
        <end position="156"/>
    </location>
</feature>
<dbReference type="PANTHER" id="PTHR11042:SF138">
    <property type="entry name" value="SERINE_THREONINE-PROTEIN KINASE IKS1-RELATED"/>
    <property type="match status" value="1"/>
</dbReference>
<dbReference type="GeneID" id="6994838"/>
<dbReference type="OrthoDB" id="5337378at2759"/>
<dbReference type="EMBL" id="DS989727">
    <property type="protein sequence ID" value="EEA05301.1"/>
    <property type="molecule type" value="Genomic_DNA"/>
</dbReference>
<feature type="compositionally biased region" description="Basic and acidic residues" evidence="8">
    <location>
        <begin position="134"/>
        <end position="147"/>
    </location>
</feature>
<dbReference type="Gene3D" id="1.10.510.10">
    <property type="entry name" value="Transferase(Phosphotransferase) domain 1"/>
    <property type="match status" value="1"/>
</dbReference>
<keyword evidence="5" id="KW-0652">Protein synthesis inhibitor</keyword>
<dbReference type="InterPro" id="IPR008271">
    <property type="entry name" value="Ser/Thr_kinase_AS"/>
</dbReference>
<comment type="similarity">
    <text evidence="6">Belongs to the protein kinase superfamily. Ser/Thr protein kinase family. GCN2 subfamily.</text>
</comment>
<organism evidence="10 11">
    <name type="scientific">Cryptosporidium muris (strain RN66)</name>
    <dbReference type="NCBI Taxonomy" id="441375"/>
    <lineage>
        <taxon>Eukaryota</taxon>
        <taxon>Sar</taxon>
        <taxon>Alveolata</taxon>
        <taxon>Apicomplexa</taxon>
        <taxon>Conoidasida</taxon>
        <taxon>Coccidia</taxon>
        <taxon>Eucoccidiorida</taxon>
        <taxon>Eimeriorina</taxon>
        <taxon>Cryptosporidiidae</taxon>
        <taxon>Cryptosporidium</taxon>
    </lineage>
</organism>
<keyword evidence="1 10" id="KW-0808">Transferase</keyword>
<sequence>MSQNSKYSFSHQHSGDLVLSPQTMVENLLLSQKDEQKQQKSGLDLVESEATSLVPYKKVTGQLRIHGSSHTNKDLCTKSSKYAMVSQYFNVHCPMCGRLMPQKFYSGFCPNLGSPLTTAIDSESNTIYSNISTKSDERVESSDKISNRDSLPNSDMNHRDNMFSIESQNYFFFLEELFKQVTLHRNVKYIKKSFTECNDNNSNLDTDLNITNSKFTNPYFKVQEVDYSNTQDSFGDPQTMHFFTSNLPEYPNSKFSETPNFNLVNLKSDLLMTGYYGKFFKEIKKLGSGSFGQVYLCSHVLDDITLAWYAVKKVPVGDDRKWLSSVLREVKIRELFHHPNIVQYRHSWLEMYSSNDYCPKVPWLFQLMEYCNSGSLEDFILKMLTNKGYNSQKRMKQSSSISNDDLSRVEYSQELRSSQLAVKSNIQENSLSYSNQTHIKDDHIWKIFFDVILGLQHLHHRGILHRDLKPSNILLHIVYDEFLAQPICQALLSDFGTAQVLQRRYLYSRSETMNDDIHDTNRDMPCFPDDVFFVVEHMQRHGYTGTVEYTAPELLIQDENGLFCGEYNIFSDIWSLGITLYVLCYNNVPFQVDTFNGGDPEDPQQCRKAVLNGMHNLDFPEYPLRSSDLKLLIKALLNPEPEKRPNTDDILRHPQIQSKLRCSDLLVNASIELAKMIQNKGVSTWVE</sequence>
<evidence type="ECO:0000256" key="4">
    <source>
        <dbReference type="ARBA" id="ARBA00022840"/>
    </source>
</evidence>
<dbReference type="SMART" id="SM00220">
    <property type="entry name" value="S_TKc"/>
    <property type="match status" value="1"/>
</dbReference>
<reference evidence="10" key="1">
    <citation type="submission" date="2008-06" db="EMBL/GenBank/DDBJ databases">
        <authorList>
            <person name="Lorenzi H."/>
            <person name="Inman J."/>
            <person name="Miller J."/>
            <person name="Schobel S."/>
            <person name="Amedeo P."/>
            <person name="Caler E.V."/>
            <person name="da Silva J."/>
        </authorList>
    </citation>
    <scope>NUCLEOTIDE SEQUENCE [LARGE SCALE GENOMIC DNA]</scope>
    <source>
        <strain evidence="10">RN66</strain>
    </source>
</reference>
<dbReference type="EC" id="2.7.11.1" evidence="10"/>
<evidence type="ECO:0000313" key="11">
    <source>
        <dbReference type="Proteomes" id="UP000001460"/>
    </source>
</evidence>
<dbReference type="Gene3D" id="3.30.200.20">
    <property type="entry name" value="Phosphorylase Kinase, domain 1"/>
    <property type="match status" value="1"/>
</dbReference>
<keyword evidence="11" id="KW-1185">Reference proteome</keyword>
<dbReference type="InterPro" id="IPR050339">
    <property type="entry name" value="CC_SR_Kinase"/>
</dbReference>
<dbReference type="eggNOG" id="KOG0032">
    <property type="taxonomic scope" value="Eukaryota"/>
</dbReference>
<dbReference type="Pfam" id="PF00069">
    <property type="entry name" value="Pkinase"/>
    <property type="match status" value="2"/>
</dbReference>
<dbReference type="InterPro" id="IPR017441">
    <property type="entry name" value="Protein_kinase_ATP_BS"/>
</dbReference>
<dbReference type="GO" id="GO:0005737">
    <property type="term" value="C:cytoplasm"/>
    <property type="evidence" value="ECO:0007669"/>
    <property type="project" value="TreeGrafter"/>
</dbReference>
<name>B6ABU8_CRYMR</name>
<evidence type="ECO:0000313" key="10">
    <source>
        <dbReference type="EMBL" id="EEA05301.1"/>
    </source>
</evidence>
<evidence type="ECO:0000256" key="5">
    <source>
        <dbReference type="ARBA" id="ARBA00023193"/>
    </source>
</evidence>
<dbReference type="VEuPathDB" id="CryptoDB:CMU_023060"/>
<dbReference type="InterPro" id="IPR000719">
    <property type="entry name" value="Prot_kinase_dom"/>
</dbReference>
<evidence type="ECO:0000256" key="6">
    <source>
        <dbReference type="ARBA" id="ARBA00037982"/>
    </source>
</evidence>
<evidence type="ECO:0000256" key="2">
    <source>
        <dbReference type="ARBA" id="ARBA00022741"/>
    </source>
</evidence>
<dbReference type="PANTHER" id="PTHR11042">
    <property type="entry name" value="EUKARYOTIC TRANSLATION INITIATION FACTOR 2-ALPHA KINASE EIF2-ALPHA KINASE -RELATED"/>
    <property type="match status" value="1"/>
</dbReference>
<dbReference type="RefSeq" id="XP_002139650.1">
    <property type="nucleotide sequence ID" value="XM_002139614.1"/>
</dbReference>
<evidence type="ECO:0000256" key="7">
    <source>
        <dbReference type="PROSITE-ProRule" id="PRU10141"/>
    </source>
</evidence>
<keyword evidence="4 7" id="KW-0067">ATP-binding</keyword>
<keyword evidence="3 10" id="KW-0418">Kinase</keyword>
<accession>B6ABU8</accession>
<dbReference type="PROSITE" id="PS00108">
    <property type="entry name" value="PROTEIN_KINASE_ST"/>
    <property type="match status" value="1"/>
</dbReference>
<dbReference type="Proteomes" id="UP000001460">
    <property type="component" value="Unassembled WGS sequence"/>
</dbReference>
<feature type="domain" description="Protein kinase" evidence="9">
    <location>
        <begin position="280"/>
        <end position="656"/>
    </location>
</feature>
<dbReference type="GO" id="GO:0005634">
    <property type="term" value="C:nucleus"/>
    <property type="evidence" value="ECO:0007669"/>
    <property type="project" value="TreeGrafter"/>
</dbReference>
<dbReference type="OMA" id="SFTECND"/>
<evidence type="ECO:0000256" key="1">
    <source>
        <dbReference type="ARBA" id="ARBA00022679"/>
    </source>
</evidence>
<protein>
    <submittedName>
        <fullName evidence="10">Protein kinase domain-containing protein</fullName>
        <ecNumber evidence="10">2.7.11.1</ecNumber>
    </submittedName>
</protein>
<proteinExistence type="inferred from homology"/>
<dbReference type="STRING" id="441375.B6ABU8"/>
<dbReference type="GO" id="GO:0004674">
    <property type="term" value="F:protein serine/threonine kinase activity"/>
    <property type="evidence" value="ECO:0007669"/>
    <property type="project" value="UniProtKB-EC"/>
</dbReference>
<feature type="binding site" evidence="7">
    <location>
        <position position="313"/>
    </location>
    <ligand>
        <name>ATP</name>
        <dbReference type="ChEBI" id="CHEBI:30616"/>
    </ligand>
</feature>
<dbReference type="SUPFAM" id="SSF56112">
    <property type="entry name" value="Protein kinase-like (PK-like)"/>
    <property type="match status" value="1"/>
</dbReference>
<dbReference type="GO" id="GO:0005524">
    <property type="term" value="F:ATP binding"/>
    <property type="evidence" value="ECO:0007669"/>
    <property type="project" value="UniProtKB-UniRule"/>
</dbReference>
<dbReference type="PROSITE" id="PS00107">
    <property type="entry name" value="PROTEIN_KINASE_ATP"/>
    <property type="match status" value="1"/>
</dbReference>
<dbReference type="InterPro" id="IPR011009">
    <property type="entry name" value="Kinase-like_dom_sf"/>
</dbReference>